<evidence type="ECO:0000256" key="1">
    <source>
        <dbReference type="ARBA" id="ARBA00009482"/>
    </source>
</evidence>
<dbReference type="PANTHER" id="PTHR10856">
    <property type="entry name" value="CORONIN"/>
    <property type="match status" value="1"/>
</dbReference>
<evidence type="ECO:0000313" key="6">
    <source>
        <dbReference type="Proteomes" id="UP001608902"/>
    </source>
</evidence>
<dbReference type="PROSITE" id="PS50294">
    <property type="entry name" value="WD_REPEATS_REGION"/>
    <property type="match status" value="1"/>
</dbReference>
<dbReference type="PROSITE" id="PS50082">
    <property type="entry name" value="WD_REPEATS_2"/>
    <property type="match status" value="1"/>
</dbReference>
<keyword evidence="4" id="KW-0677">Repeat</keyword>
<dbReference type="SMART" id="SM00320">
    <property type="entry name" value="WD40"/>
    <property type="match status" value="3"/>
</dbReference>
<dbReference type="InterPro" id="IPR001680">
    <property type="entry name" value="WD40_rpt"/>
</dbReference>
<evidence type="ECO:0000313" key="5">
    <source>
        <dbReference type="EMBL" id="MFH4983452.1"/>
    </source>
</evidence>
<proteinExistence type="inferred from homology"/>
<evidence type="ECO:0000256" key="3">
    <source>
        <dbReference type="PROSITE-ProRule" id="PRU00221"/>
    </source>
</evidence>
<comment type="caution">
    <text evidence="5">The sequence shown here is derived from an EMBL/GenBank/DDBJ whole genome shotgun (WGS) entry which is preliminary data.</text>
</comment>
<keyword evidence="6" id="KW-1185">Reference proteome</keyword>
<accession>A0ABD6F273</accession>
<feature type="repeat" description="WD" evidence="3">
    <location>
        <begin position="113"/>
        <end position="144"/>
    </location>
</feature>
<dbReference type="Proteomes" id="UP001608902">
    <property type="component" value="Unassembled WGS sequence"/>
</dbReference>
<dbReference type="InterPro" id="IPR036322">
    <property type="entry name" value="WD40_repeat_dom_sf"/>
</dbReference>
<comment type="function">
    <text evidence="2">F-actin regulator involved in anterograde Golgi to endosome transport: upon ubiquitination via 'Lys-33'-linked ubiquitin chains by the BCR(KLHL20) E3 ubiquitin ligase complex, interacts with EPS15 and localizes to the trans-Golgi network, where it promotes actin polymerization, thereby facilitating post-Golgi trafficking. May play a role in the maintenance of the Golgi apparatus morphology.</text>
</comment>
<organism evidence="5 6">
    <name type="scientific">Gnathostoma spinigerum</name>
    <dbReference type="NCBI Taxonomy" id="75299"/>
    <lineage>
        <taxon>Eukaryota</taxon>
        <taxon>Metazoa</taxon>
        <taxon>Ecdysozoa</taxon>
        <taxon>Nematoda</taxon>
        <taxon>Chromadorea</taxon>
        <taxon>Rhabditida</taxon>
        <taxon>Spirurina</taxon>
        <taxon>Gnathostomatomorpha</taxon>
        <taxon>Gnathostomatoidea</taxon>
        <taxon>Gnathostomatidae</taxon>
        <taxon>Gnathostoma</taxon>
    </lineage>
</organism>
<dbReference type="PANTHER" id="PTHR10856:SF20">
    <property type="entry name" value="CORONIN-7"/>
    <property type="match status" value="1"/>
</dbReference>
<dbReference type="EMBL" id="JBGFUD010012325">
    <property type="protein sequence ID" value="MFH4983452.1"/>
    <property type="molecule type" value="Genomic_DNA"/>
</dbReference>
<protein>
    <recommendedName>
        <fullName evidence="4">Coronin</fullName>
    </recommendedName>
</protein>
<reference evidence="5 6" key="1">
    <citation type="submission" date="2024-08" db="EMBL/GenBank/DDBJ databases">
        <title>Gnathostoma spinigerum genome.</title>
        <authorList>
            <person name="Gonzalez-Bertolin B."/>
            <person name="Monzon S."/>
            <person name="Zaballos A."/>
            <person name="Jimenez P."/>
            <person name="Dekumyoy P."/>
            <person name="Varona S."/>
            <person name="Cuesta I."/>
            <person name="Sumanam S."/>
            <person name="Adisakwattana P."/>
            <person name="Gasser R.B."/>
            <person name="Hernandez-Gonzalez A."/>
            <person name="Young N.D."/>
            <person name="Perteguer M.J."/>
        </authorList>
    </citation>
    <scope>NUCLEOTIDE SEQUENCE [LARGE SCALE GENOMIC DNA]</scope>
    <source>
        <strain evidence="5">AL3</strain>
        <tissue evidence="5">Liver</tissue>
    </source>
</reference>
<dbReference type="AlphaFoldDB" id="A0ABD6F273"/>
<sequence length="193" mass="21724">MFAILQLSPVRRLPDGVIDCIQNHSGLTDFVWDPFNPNRLACALENGFIKFWVIPDEPVKLVSLVPIKEMQASYEKIVAIKFHPFASDVIAVACIGGTISIWDCLNTECRWKVLAHVGGILSMAWCFDGTKIVSVGRDQSLKVWLPRERTDCVIEHPGIIESVRSARAIFVCNGKFIILVHFQNKFTIKTPTR</sequence>
<dbReference type="Pfam" id="PF00400">
    <property type="entry name" value="WD40"/>
    <property type="match status" value="1"/>
</dbReference>
<evidence type="ECO:0000256" key="4">
    <source>
        <dbReference type="RuleBase" id="RU280818"/>
    </source>
</evidence>
<name>A0ABD6F273_9BILA</name>
<comment type="similarity">
    <text evidence="1 4">Belongs to the WD repeat coronin family.</text>
</comment>
<evidence type="ECO:0000256" key="2">
    <source>
        <dbReference type="ARBA" id="ARBA00024838"/>
    </source>
</evidence>
<dbReference type="InterPro" id="IPR015505">
    <property type="entry name" value="Coronin"/>
</dbReference>
<dbReference type="SUPFAM" id="SSF50978">
    <property type="entry name" value="WD40 repeat-like"/>
    <property type="match status" value="1"/>
</dbReference>
<dbReference type="InterPro" id="IPR015943">
    <property type="entry name" value="WD40/YVTN_repeat-like_dom_sf"/>
</dbReference>
<gene>
    <name evidence="5" type="ORF">AB6A40_010161</name>
</gene>
<keyword evidence="3 4" id="KW-0853">WD repeat</keyword>
<dbReference type="Gene3D" id="2.130.10.10">
    <property type="entry name" value="YVTN repeat-like/Quinoprotein amine dehydrogenase"/>
    <property type="match status" value="1"/>
</dbReference>